<reference evidence="10" key="2">
    <citation type="submission" date="2025-09" db="UniProtKB">
        <authorList>
            <consortium name="Ensembl"/>
        </authorList>
    </citation>
    <scope>IDENTIFICATION</scope>
</reference>
<protein>
    <recommendedName>
        <fullName evidence="9">Fibronectin type-III domain-containing protein</fullName>
    </recommendedName>
</protein>
<keyword evidence="5 8" id="KW-0472">Membrane</keyword>
<keyword evidence="7" id="KW-0325">Glycoprotein</keyword>
<feature type="transmembrane region" description="Helical" evidence="8">
    <location>
        <begin position="347"/>
        <end position="368"/>
    </location>
</feature>
<dbReference type="OMA" id="RPVCASK"/>
<dbReference type="Gene3D" id="2.60.40.10">
    <property type="entry name" value="Immunoglobulins"/>
    <property type="match status" value="3"/>
</dbReference>
<dbReference type="Pfam" id="PF09240">
    <property type="entry name" value="IL6Ra-bind"/>
    <property type="match status" value="1"/>
</dbReference>
<dbReference type="AlphaFoldDB" id="A0A8D0BVC5"/>
<dbReference type="InterPro" id="IPR003961">
    <property type="entry name" value="FN3_dom"/>
</dbReference>
<keyword evidence="6" id="KW-0675">Receptor</keyword>
<dbReference type="SUPFAM" id="SSF49265">
    <property type="entry name" value="Fibronectin type III"/>
    <property type="match status" value="2"/>
</dbReference>
<evidence type="ECO:0000313" key="11">
    <source>
        <dbReference type="Proteomes" id="UP000694421"/>
    </source>
</evidence>
<name>A0A8D0BVC5_SALMN</name>
<dbReference type="InterPro" id="IPR003532">
    <property type="entry name" value="Short_hematopoietin_rcpt_2_CS"/>
</dbReference>
<proteinExistence type="predicted"/>
<evidence type="ECO:0000256" key="1">
    <source>
        <dbReference type="ARBA" id="ARBA00004479"/>
    </source>
</evidence>
<sequence length="418" mass="46795">MAPAAAAGGLGARGRPGTAQLSVRLVALVVVFCCCFVRAVAASVSGIQLEQPDPSAINQVLKEELCLWELSWPPVKGRKGCTPDYHTAINTGGEWLEKTWSDTPSRSQVVPLGQEVVFGVKNLCHGSNASLGQWVTIPLQQSGKAGTGAVNLNCTWHNKEYVVCSWQRGGNASTDTVYNLTYRYNKEKEKLCTNYTKEGDIFHCTFDLKVFWINITVSVQGSSRDVRPVCLSNKFGKPSFLAKLNPPSNIRVIKSEAGAILKWSPPNFGGICYEIEITNHETNKIEYQWKWEANGSIELRLRPNVHHSFRMRALSDIQGNGNCTSDHSVWSDWSEKVELSESDKTFIILYISILLFVVCLTIILVVYLKRIKLAFLPTIPNPEKFLKHMLEDQSEDLQKHPTTEEPVKEEQTHLLEFL</sequence>
<keyword evidence="11" id="KW-1185">Reference proteome</keyword>
<dbReference type="PANTHER" id="PTHR23037:SF46">
    <property type="entry name" value="INTERLEUKIN 5 RECEPTOR SUBUNIT ALPHA"/>
    <property type="match status" value="1"/>
</dbReference>
<dbReference type="InterPro" id="IPR013783">
    <property type="entry name" value="Ig-like_fold"/>
</dbReference>
<dbReference type="GeneTree" id="ENSGT00940000160896"/>
<dbReference type="InterPro" id="IPR036116">
    <property type="entry name" value="FN3_sf"/>
</dbReference>
<keyword evidence="2 8" id="KW-0812">Transmembrane</keyword>
<evidence type="ECO:0000256" key="2">
    <source>
        <dbReference type="ARBA" id="ARBA00022692"/>
    </source>
</evidence>
<dbReference type="GO" id="GO:0004896">
    <property type="term" value="F:cytokine receptor activity"/>
    <property type="evidence" value="ECO:0007669"/>
    <property type="project" value="InterPro"/>
</dbReference>
<evidence type="ECO:0000256" key="8">
    <source>
        <dbReference type="SAM" id="Phobius"/>
    </source>
</evidence>
<dbReference type="GO" id="GO:0009897">
    <property type="term" value="C:external side of plasma membrane"/>
    <property type="evidence" value="ECO:0007669"/>
    <property type="project" value="TreeGrafter"/>
</dbReference>
<evidence type="ECO:0000256" key="4">
    <source>
        <dbReference type="ARBA" id="ARBA00022989"/>
    </source>
</evidence>
<dbReference type="InterPro" id="IPR015321">
    <property type="entry name" value="TypeI_recpt_CBD"/>
</dbReference>
<evidence type="ECO:0000256" key="7">
    <source>
        <dbReference type="ARBA" id="ARBA00023180"/>
    </source>
</evidence>
<dbReference type="PROSITE" id="PS01356">
    <property type="entry name" value="HEMATOPO_REC_S_F2"/>
    <property type="match status" value="1"/>
</dbReference>
<comment type="subcellular location">
    <subcellularLocation>
        <location evidence="1">Membrane</location>
        <topology evidence="1">Single-pass type I membrane protein</topology>
    </subcellularLocation>
</comment>
<dbReference type="PANTHER" id="PTHR23037">
    <property type="entry name" value="CYTOKINE RECEPTOR"/>
    <property type="match status" value="1"/>
</dbReference>
<feature type="domain" description="Fibronectin type-III" evidence="9">
    <location>
        <begin position="244"/>
        <end position="321"/>
    </location>
</feature>
<evidence type="ECO:0000259" key="9">
    <source>
        <dbReference type="SMART" id="SM00060"/>
    </source>
</evidence>
<feature type="transmembrane region" description="Helical" evidence="8">
    <location>
        <begin position="21"/>
        <end position="41"/>
    </location>
</feature>
<keyword evidence="4 8" id="KW-1133">Transmembrane helix</keyword>
<accession>A0A8D0BVC5</accession>
<evidence type="ECO:0000256" key="5">
    <source>
        <dbReference type="ARBA" id="ARBA00023136"/>
    </source>
</evidence>
<evidence type="ECO:0000256" key="6">
    <source>
        <dbReference type="ARBA" id="ARBA00023170"/>
    </source>
</evidence>
<evidence type="ECO:0000256" key="3">
    <source>
        <dbReference type="ARBA" id="ARBA00022729"/>
    </source>
</evidence>
<dbReference type="Proteomes" id="UP000694421">
    <property type="component" value="Unplaced"/>
</dbReference>
<keyword evidence="3" id="KW-0732">Signal</keyword>
<evidence type="ECO:0000313" key="10">
    <source>
        <dbReference type="Ensembl" id="ENSSMRP00000013605.1"/>
    </source>
</evidence>
<organism evidence="10 11">
    <name type="scientific">Salvator merianae</name>
    <name type="common">Argentine black and white tegu</name>
    <name type="synonym">Tupinambis merianae</name>
    <dbReference type="NCBI Taxonomy" id="96440"/>
    <lineage>
        <taxon>Eukaryota</taxon>
        <taxon>Metazoa</taxon>
        <taxon>Chordata</taxon>
        <taxon>Craniata</taxon>
        <taxon>Vertebrata</taxon>
        <taxon>Euteleostomi</taxon>
        <taxon>Lepidosauria</taxon>
        <taxon>Squamata</taxon>
        <taxon>Bifurcata</taxon>
        <taxon>Unidentata</taxon>
        <taxon>Episquamata</taxon>
        <taxon>Laterata</taxon>
        <taxon>Teiioidea</taxon>
        <taxon>Teiidae</taxon>
        <taxon>Salvator</taxon>
    </lineage>
</organism>
<dbReference type="Ensembl" id="ENSSMRT00000015839.1">
    <property type="protein sequence ID" value="ENSSMRP00000013605.1"/>
    <property type="gene ID" value="ENSSMRG00000010571.1"/>
</dbReference>
<dbReference type="SMART" id="SM00060">
    <property type="entry name" value="FN3"/>
    <property type="match status" value="1"/>
</dbReference>
<reference evidence="10" key="1">
    <citation type="submission" date="2025-08" db="UniProtKB">
        <authorList>
            <consortium name="Ensembl"/>
        </authorList>
    </citation>
    <scope>IDENTIFICATION</scope>
</reference>